<dbReference type="Proteomes" id="UP000237105">
    <property type="component" value="Unassembled WGS sequence"/>
</dbReference>
<evidence type="ECO:0000256" key="2">
    <source>
        <dbReference type="ARBA" id="ARBA00005982"/>
    </source>
</evidence>
<accession>A0A2P5BE15</accession>
<dbReference type="OrthoDB" id="8904098at2759"/>
<dbReference type="InterPro" id="IPR000109">
    <property type="entry name" value="POT_fam"/>
</dbReference>
<dbReference type="PANTHER" id="PTHR11654">
    <property type="entry name" value="OLIGOPEPTIDE TRANSPORTER-RELATED"/>
    <property type="match status" value="1"/>
</dbReference>
<keyword evidence="5 6" id="KW-0472">Membrane</keyword>
<keyword evidence="3 6" id="KW-0812">Transmembrane</keyword>
<gene>
    <name evidence="7" type="ORF">PanWU01x14_247790</name>
</gene>
<dbReference type="Gene3D" id="1.20.1250.20">
    <property type="entry name" value="MFS general substrate transporter like domains"/>
    <property type="match status" value="1"/>
</dbReference>
<sequence>MFLSTLSMIVPALVEMKRLKTAQENDLVDKPSVPVPMSVWWLVPQFIIFGLDRVFAIIGMQEFFYDQVPPELRSVGVALYLSVLGVGSYLSSFLSLLLRKQLVGMAETAGFLIT</sequence>
<dbReference type="EMBL" id="JXTB01000301">
    <property type="protein sequence ID" value="PON47034.1"/>
    <property type="molecule type" value="Genomic_DNA"/>
</dbReference>
<comment type="similarity">
    <text evidence="2">Belongs to the major facilitator superfamily. Proton-dependent oligopeptide transporter (POT/PTR) (TC 2.A.17) family.</text>
</comment>
<comment type="subcellular location">
    <subcellularLocation>
        <location evidence="1">Membrane</location>
        <topology evidence="1">Multi-pass membrane protein</topology>
    </subcellularLocation>
</comment>
<name>A0A2P5BE15_PARAD</name>
<evidence type="ECO:0000313" key="7">
    <source>
        <dbReference type="EMBL" id="PON47034.1"/>
    </source>
</evidence>
<dbReference type="InterPro" id="IPR036259">
    <property type="entry name" value="MFS_trans_sf"/>
</dbReference>
<protein>
    <submittedName>
        <fullName evidence="7">Proton-dependent oligopeptide transporter family</fullName>
    </submittedName>
</protein>
<keyword evidence="8" id="KW-1185">Reference proteome</keyword>
<dbReference type="GO" id="GO:0016020">
    <property type="term" value="C:membrane"/>
    <property type="evidence" value="ECO:0007669"/>
    <property type="project" value="UniProtKB-SubCell"/>
</dbReference>
<evidence type="ECO:0000256" key="4">
    <source>
        <dbReference type="ARBA" id="ARBA00022989"/>
    </source>
</evidence>
<feature type="transmembrane region" description="Helical" evidence="6">
    <location>
        <begin position="46"/>
        <end position="65"/>
    </location>
</feature>
<evidence type="ECO:0000313" key="8">
    <source>
        <dbReference type="Proteomes" id="UP000237105"/>
    </source>
</evidence>
<evidence type="ECO:0000256" key="5">
    <source>
        <dbReference type="ARBA" id="ARBA00023136"/>
    </source>
</evidence>
<keyword evidence="4 6" id="KW-1133">Transmembrane helix</keyword>
<proteinExistence type="inferred from homology"/>
<dbReference type="GO" id="GO:0022857">
    <property type="term" value="F:transmembrane transporter activity"/>
    <property type="evidence" value="ECO:0007669"/>
    <property type="project" value="InterPro"/>
</dbReference>
<dbReference type="SUPFAM" id="SSF103473">
    <property type="entry name" value="MFS general substrate transporter"/>
    <property type="match status" value="1"/>
</dbReference>
<feature type="transmembrane region" description="Helical" evidence="6">
    <location>
        <begin position="77"/>
        <end position="98"/>
    </location>
</feature>
<reference evidence="8" key="1">
    <citation type="submission" date="2016-06" db="EMBL/GenBank/DDBJ databases">
        <title>Parallel loss of symbiosis genes in relatives of nitrogen-fixing non-legume Parasponia.</title>
        <authorList>
            <person name="Van Velzen R."/>
            <person name="Holmer R."/>
            <person name="Bu F."/>
            <person name="Rutten L."/>
            <person name="Van Zeijl A."/>
            <person name="Liu W."/>
            <person name="Santuari L."/>
            <person name="Cao Q."/>
            <person name="Sharma T."/>
            <person name="Shen D."/>
            <person name="Roswanjaya Y."/>
            <person name="Wardhani T."/>
            <person name="Kalhor M.S."/>
            <person name="Jansen J."/>
            <person name="Van den Hoogen J."/>
            <person name="Gungor B."/>
            <person name="Hartog M."/>
            <person name="Hontelez J."/>
            <person name="Verver J."/>
            <person name="Yang W.-C."/>
            <person name="Schijlen E."/>
            <person name="Repin R."/>
            <person name="Schilthuizen M."/>
            <person name="Schranz E."/>
            <person name="Heidstra R."/>
            <person name="Miyata K."/>
            <person name="Fedorova E."/>
            <person name="Kohlen W."/>
            <person name="Bisseling T."/>
            <person name="Smit S."/>
            <person name="Geurts R."/>
        </authorList>
    </citation>
    <scope>NUCLEOTIDE SEQUENCE [LARGE SCALE GENOMIC DNA]</scope>
    <source>
        <strain evidence="8">cv. WU1-14</strain>
    </source>
</reference>
<evidence type="ECO:0000256" key="1">
    <source>
        <dbReference type="ARBA" id="ARBA00004141"/>
    </source>
</evidence>
<evidence type="ECO:0000256" key="6">
    <source>
        <dbReference type="SAM" id="Phobius"/>
    </source>
</evidence>
<organism evidence="7 8">
    <name type="scientific">Parasponia andersonii</name>
    <name type="common">Sponia andersonii</name>
    <dbReference type="NCBI Taxonomy" id="3476"/>
    <lineage>
        <taxon>Eukaryota</taxon>
        <taxon>Viridiplantae</taxon>
        <taxon>Streptophyta</taxon>
        <taxon>Embryophyta</taxon>
        <taxon>Tracheophyta</taxon>
        <taxon>Spermatophyta</taxon>
        <taxon>Magnoliopsida</taxon>
        <taxon>eudicotyledons</taxon>
        <taxon>Gunneridae</taxon>
        <taxon>Pentapetalae</taxon>
        <taxon>rosids</taxon>
        <taxon>fabids</taxon>
        <taxon>Rosales</taxon>
        <taxon>Cannabaceae</taxon>
        <taxon>Parasponia</taxon>
    </lineage>
</organism>
<comment type="caution">
    <text evidence="7">The sequence shown here is derived from an EMBL/GenBank/DDBJ whole genome shotgun (WGS) entry which is preliminary data.</text>
</comment>
<evidence type="ECO:0000256" key="3">
    <source>
        <dbReference type="ARBA" id="ARBA00022692"/>
    </source>
</evidence>
<dbReference type="Pfam" id="PF00854">
    <property type="entry name" value="PTR2"/>
    <property type="match status" value="1"/>
</dbReference>
<dbReference type="AlphaFoldDB" id="A0A2P5BE15"/>